<dbReference type="RefSeq" id="WP_187281768.1">
    <property type="nucleotide sequence ID" value="NZ_JARUMK010000001.1"/>
</dbReference>
<evidence type="ECO:0000313" key="2">
    <source>
        <dbReference type="Proteomes" id="UP001382181"/>
    </source>
</evidence>
<protein>
    <recommendedName>
        <fullName evidence="3">SGNH hydrolase-type esterase domain-containing protein</fullName>
    </recommendedName>
</protein>
<accession>A0ABU8A190</accession>
<dbReference type="Proteomes" id="UP001382181">
    <property type="component" value="Unassembled WGS sequence"/>
</dbReference>
<name>A0ABU8A190_9ACTN</name>
<organism evidence="1 2">
    <name type="scientific">Streptomyces silvae</name>
    <dbReference type="NCBI Taxonomy" id="2803812"/>
    <lineage>
        <taxon>Bacteria</taxon>
        <taxon>Bacillati</taxon>
        <taxon>Actinomycetota</taxon>
        <taxon>Actinomycetes</taxon>
        <taxon>Kitasatosporales</taxon>
        <taxon>Streptomycetaceae</taxon>
        <taxon>Streptomyces</taxon>
    </lineage>
</organism>
<proteinExistence type="predicted"/>
<comment type="caution">
    <text evidence="1">The sequence shown here is derived from an EMBL/GenBank/DDBJ whole genome shotgun (WGS) entry which is preliminary data.</text>
</comment>
<gene>
    <name evidence="1" type="ORF">QBA37_12855</name>
</gene>
<dbReference type="EMBL" id="JARUMK010000001">
    <property type="protein sequence ID" value="MEH0560130.1"/>
    <property type="molecule type" value="Genomic_DNA"/>
</dbReference>
<evidence type="ECO:0008006" key="3">
    <source>
        <dbReference type="Google" id="ProtNLM"/>
    </source>
</evidence>
<sequence>MIRRSSMLGLFAAAALDTGDHLHLNPSGYRAMADAVPTRLFRQAPLPRGFGYR</sequence>
<dbReference type="SUPFAM" id="SSF52266">
    <property type="entry name" value="SGNH hydrolase"/>
    <property type="match status" value="1"/>
</dbReference>
<reference evidence="1 2" key="1">
    <citation type="submission" date="2023-04" db="EMBL/GenBank/DDBJ databases">
        <title>Genomic diversity of scab-causing Streptomyces spp. in the province of Quebec, Canada.</title>
        <authorList>
            <person name="Biessy A."/>
            <person name="Cadieux M."/>
            <person name="Ciotola M."/>
            <person name="Filion M."/>
        </authorList>
    </citation>
    <scope>NUCLEOTIDE SEQUENCE [LARGE SCALE GENOMIC DNA]</scope>
    <source>
        <strain evidence="1 2">B21-103</strain>
    </source>
</reference>
<evidence type="ECO:0000313" key="1">
    <source>
        <dbReference type="EMBL" id="MEH0560130.1"/>
    </source>
</evidence>
<keyword evidence="2" id="KW-1185">Reference proteome</keyword>